<organism evidence="1">
    <name type="scientific">Candidatus Methanophaga sp. ANME-1 ERB7</name>
    <dbReference type="NCBI Taxonomy" id="2759913"/>
    <lineage>
        <taxon>Archaea</taxon>
        <taxon>Methanobacteriati</taxon>
        <taxon>Methanobacteriota</taxon>
        <taxon>Stenosarchaea group</taxon>
        <taxon>Methanomicrobia</taxon>
        <taxon>Candidatus Methanophagales</taxon>
        <taxon>Candidatus Methanophagaceae</taxon>
        <taxon>Candidatus Methanophaga</taxon>
    </lineage>
</organism>
<proteinExistence type="predicted"/>
<protein>
    <submittedName>
        <fullName evidence="1">Uncharacterized protein</fullName>
    </submittedName>
</protein>
<gene>
    <name evidence="1" type="ORF">LPLLKDDP_00015</name>
</gene>
<sequence>MTLEAVKVSAGDIEKLIAKLRMQDIKREWKWTLLTLKQPLKPSVELVTNYQNPMSKIGKGSLFLVFEIEIWDLALKIYDLPLVIAHKLFQPPNRAYPQRIQDTIF</sequence>
<dbReference type="EMBL" id="MT631657">
    <property type="protein sequence ID" value="QNO56483.1"/>
    <property type="molecule type" value="Genomic_DNA"/>
</dbReference>
<reference evidence="1" key="1">
    <citation type="submission" date="2020-06" db="EMBL/GenBank/DDBJ databases">
        <title>Unique genomic features of the anaerobic methanotrophic archaea.</title>
        <authorList>
            <person name="Chadwick G.L."/>
            <person name="Skennerton C.T."/>
            <person name="Laso-Perez R."/>
            <person name="Leu A.O."/>
            <person name="Speth D.R."/>
            <person name="Yu H."/>
            <person name="Morgan-Lang C."/>
            <person name="Hatzenpichler R."/>
            <person name="Goudeau D."/>
            <person name="Malmstrom R."/>
            <person name="Brazelton W.J."/>
            <person name="Woyke T."/>
            <person name="Hallam S.J."/>
            <person name="Tyson G.W."/>
            <person name="Wegener G."/>
            <person name="Boetius A."/>
            <person name="Orphan V."/>
        </authorList>
    </citation>
    <scope>NUCLEOTIDE SEQUENCE</scope>
</reference>
<name>A0A7G9Z899_9EURY</name>
<dbReference type="AlphaFoldDB" id="A0A7G9Z899"/>
<accession>A0A7G9Z899</accession>
<evidence type="ECO:0000313" key="1">
    <source>
        <dbReference type="EMBL" id="QNO56483.1"/>
    </source>
</evidence>